<dbReference type="PATRIC" id="fig|1291052.5.peg.499"/>
<dbReference type="Gene3D" id="3.30.420.40">
    <property type="match status" value="2"/>
</dbReference>
<dbReference type="InterPro" id="IPR000905">
    <property type="entry name" value="Gcp-like_dom"/>
</dbReference>
<dbReference type="NCBIfam" id="TIGR03725">
    <property type="entry name" value="T6A_YeaZ"/>
    <property type="match status" value="1"/>
</dbReference>
<dbReference type="GO" id="GO:0008233">
    <property type="term" value="F:peptidase activity"/>
    <property type="evidence" value="ECO:0007669"/>
    <property type="project" value="UniProtKB-KW"/>
</dbReference>
<name>A0A0R1ZHG3_9LACO</name>
<accession>A0A0R1ZHG3</accession>
<keyword evidence="3" id="KW-1185">Reference proteome</keyword>
<dbReference type="AlphaFoldDB" id="A0A0R1ZHG3"/>
<dbReference type="SUPFAM" id="SSF53067">
    <property type="entry name" value="Actin-like ATPase domain"/>
    <property type="match status" value="2"/>
</dbReference>
<keyword evidence="2" id="KW-0378">Hydrolase</keyword>
<dbReference type="Proteomes" id="UP000051679">
    <property type="component" value="Unassembled WGS sequence"/>
</dbReference>
<gene>
    <name evidence="2" type="ORF">FC18_GL000488</name>
</gene>
<evidence type="ECO:0000313" key="2">
    <source>
        <dbReference type="EMBL" id="KRM54269.1"/>
    </source>
</evidence>
<keyword evidence="2" id="KW-0645">Protease</keyword>
<dbReference type="GO" id="GO:0005829">
    <property type="term" value="C:cytosol"/>
    <property type="evidence" value="ECO:0007669"/>
    <property type="project" value="TreeGrafter"/>
</dbReference>
<proteinExistence type="predicted"/>
<protein>
    <submittedName>
        <fullName evidence="2">Metal-dependent protease-like protein, putative molecular chaperone</fullName>
    </submittedName>
</protein>
<evidence type="ECO:0000259" key="1">
    <source>
        <dbReference type="Pfam" id="PF00814"/>
    </source>
</evidence>
<dbReference type="GO" id="GO:0006508">
    <property type="term" value="P:proteolysis"/>
    <property type="evidence" value="ECO:0007669"/>
    <property type="project" value="UniProtKB-KW"/>
</dbReference>
<dbReference type="STRING" id="1291052.FC18_GL000488"/>
<dbReference type="PANTHER" id="PTHR11735">
    <property type="entry name" value="TRNA N6-ADENOSINE THREONYLCARBAMOYLTRANSFERASE"/>
    <property type="match status" value="1"/>
</dbReference>
<evidence type="ECO:0000313" key="3">
    <source>
        <dbReference type="Proteomes" id="UP000051679"/>
    </source>
</evidence>
<dbReference type="OrthoDB" id="9784166at2"/>
<dbReference type="CDD" id="cd24032">
    <property type="entry name" value="ASKHA_NBD_TsaB"/>
    <property type="match status" value="1"/>
</dbReference>
<dbReference type="RefSeq" id="WP_054675613.1">
    <property type="nucleotide sequence ID" value="NZ_AYYO01000056.1"/>
</dbReference>
<dbReference type="GO" id="GO:0002949">
    <property type="term" value="P:tRNA threonylcarbamoyladenosine modification"/>
    <property type="evidence" value="ECO:0007669"/>
    <property type="project" value="InterPro"/>
</dbReference>
<dbReference type="EMBL" id="AYYO01000056">
    <property type="protein sequence ID" value="KRM54269.1"/>
    <property type="molecule type" value="Genomic_DNA"/>
</dbReference>
<dbReference type="Pfam" id="PF00814">
    <property type="entry name" value="TsaD"/>
    <property type="match status" value="1"/>
</dbReference>
<reference evidence="2 3" key="1">
    <citation type="journal article" date="2015" name="Genome Announc.">
        <title>Expanding the biotechnology potential of lactobacilli through comparative genomics of 213 strains and associated genera.</title>
        <authorList>
            <person name="Sun Z."/>
            <person name="Harris H.M."/>
            <person name="McCann A."/>
            <person name="Guo C."/>
            <person name="Argimon S."/>
            <person name="Zhang W."/>
            <person name="Yang X."/>
            <person name="Jeffery I.B."/>
            <person name="Cooney J.C."/>
            <person name="Kagawa T.F."/>
            <person name="Liu W."/>
            <person name="Song Y."/>
            <person name="Salvetti E."/>
            <person name="Wrobel A."/>
            <person name="Rasinkangas P."/>
            <person name="Parkhill J."/>
            <person name="Rea M.C."/>
            <person name="O'Sullivan O."/>
            <person name="Ritari J."/>
            <person name="Douillard F.P."/>
            <person name="Paul Ross R."/>
            <person name="Yang R."/>
            <person name="Briner A.E."/>
            <person name="Felis G.E."/>
            <person name="de Vos W.M."/>
            <person name="Barrangou R."/>
            <person name="Klaenhammer T.R."/>
            <person name="Caufield P.W."/>
            <person name="Cui Y."/>
            <person name="Zhang H."/>
            <person name="O'Toole P.W."/>
        </authorList>
    </citation>
    <scope>NUCLEOTIDE SEQUENCE [LARGE SCALE GENOMIC DNA]</scope>
    <source>
        <strain evidence="2 3">DSM 20505</strain>
    </source>
</reference>
<dbReference type="InterPro" id="IPR022496">
    <property type="entry name" value="T6A_TsaB"/>
</dbReference>
<organism evidence="2 3">
    <name type="scientific">Lacticaseibacillus sharpeae JCM 1186 = DSM 20505</name>
    <dbReference type="NCBI Taxonomy" id="1291052"/>
    <lineage>
        <taxon>Bacteria</taxon>
        <taxon>Bacillati</taxon>
        <taxon>Bacillota</taxon>
        <taxon>Bacilli</taxon>
        <taxon>Lactobacillales</taxon>
        <taxon>Lactobacillaceae</taxon>
        <taxon>Lacticaseibacillus</taxon>
    </lineage>
</organism>
<comment type="caution">
    <text evidence="2">The sequence shown here is derived from an EMBL/GenBank/DDBJ whole genome shotgun (WGS) entry which is preliminary data.</text>
</comment>
<sequence>MNILALDTSNKAMSVAVMQDATPLAETTLNRMKTHSEQLLPTVDNLIALSGLTPDDIDRVVVAAGPGSYTGLRIGVTTAKTLAYTLNIELVGVSSLAVLAANVRKEAALIVPVMDARRSNVFTGIYQWADDKLVNVLLDRHTSLEQLVKEVAALEQPAIFVGTTPVMREQIRSTLGTQAAFTDELDNLPRASRAAELGRDLPAADVASFVPNYLRLTEAETNWLKNNPNADRSNYVQKV</sequence>
<feature type="domain" description="Gcp-like" evidence="1">
    <location>
        <begin position="33"/>
        <end position="223"/>
    </location>
</feature>
<dbReference type="InterPro" id="IPR043129">
    <property type="entry name" value="ATPase_NBD"/>
</dbReference>
<dbReference type="PANTHER" id="PTHR11735:SF11">
    <property type="entry name" value="TRNA THREONYLCARBAMOYLADENOSINE BIOSYNTHESIS PROTEIN TSAB"/>
    <property type="match status" value="1"/>
</dbReference>